<dbReference type="NCBIfam" id="TIGR01733">
    <property type="entry name" value="AA-adenyl-dom"/>
    <property type="match status" value="2"/>
</dbReference>
<keyword evidence="4" id="KW-0436">Ligase</keyword>
<evidence type="ECO:0000313" key="8">
    <source>
        <dbReference type="Proteomes" id="UP000695802"/>
    </source>
</evidence>
<evidence type="ECO:0000256" key="4">
    <source>
        <dbReference type="ARBA" id="ARBA00022598"/>
    </source>
</evidence>
<dbReference type="SUPFAM" id="SSF52777">
    <property type="entry name" value="CoA-dependent acyltransferases"/>
    <property type="match status" value="4"/>
</dbReference>
<dbReference type="InterPro" id="IPR023213">
    <property type="entry name" value="CAT-like_dom_sf"/>
</dbReference>
<evidence type="ECO:0000313" key="7">
    <source>
        <dbReference type="EMBL" id="MBN6100552.1"/>
    </source>
</evidence>
<dbReference type="InterPro" id="IPR042099">
    <property type="entry name" value="ANL_N_sf"/>
</dbReference>
<evidence type="ECO:0000256" key="2">
    <source>
        <dbReference type="ARBA" id="ARBA00022450"/>
    </source>
</evidence>
<dbReference type="Gene3D" id="3.30.300.30">
    <property type="match status" value="3"/>
</dbReference>
<dbReference type="InterPro" id="IPR020845">
    <property type="entry name" value="AMP-binding_CS"/>
</dbReference>
<dbReference type="PANTHER" id="PTHR45527:SF1">
    <property type="entry name" value="FATTY ACID SYNTHASE"/>
    <property type="match status" value="1"/>
</dbReference>
<dbReference type="InterPro" id="IPR025110">
    <property type="entry name" value="AMP-bd_C"/>
</dbReference>
<dbReference type="Gene3D" id="2.30.38.10">
    <property type="entry name" value="Luciferase, Domain 3"/>
    <property type="match status" value="1"/>
</dbReference>
<dbReference type="NCBIfam" id="NF003417">
    <property type="entry name" value="PRK04813.1"/>
    <property type="match status" value="3"/>
</dbReference>
<evidence type="ECO:0000259" key="6">
    <source>
        <dbReference type="PROSITE" id="PS50075"/>
    </source>
</evidence>
<feature type="region of interest" description="Disordered" evidence="5">
    <location>
        <begin position="2431"/>
        <end position="2452"/>
    </location>
</feature>
<dbReference type="PROSITE" id="PS00455">
    <property type="entry name" value="AMP_BINDING"/>
    <property type="match status" value="2"/>
</dbReference>
<dbReference type="InterPro" id="IPR000415">
    <property type="entry name" value="Nitroreductase-like"/>
</dbReference>
<comment type="caution">
    <text evidence="7">The sequence shown here is derived from an EMBL/GenBank/DDBJ whole genome shotgun (WGS) entry which is preliminary data.</text>
</comment>
<keyword evidence="3" id="KW-0597">Phosphoprotein</keyword>
<name>A0ABS3AWN6_9XANT</name>
<dbReference type="PROSITE" id="PS00012">
    <property type="entry name" value="PHOSPHOPANTETHEINE"/>
    <property type="match status" value="1"/>
</dbReference>
<dbReference type="PANTHER" id="PTHR45527">
    <property type="entry name" value="NONRIBOSOMAL PEPTIDE SYNTHETASE"/>
    <property type="match status" value="1"/>
</dbReference>
<dbReference type="Pfam" id="PF13193">
    <property type="entry name" value="AMP-binding_C"/>
    <property type="match status" value="1"/>
</dbReference>
<evidence type="ECO:0000256" key="1">
    <source>
        <dbReference type="ARBA" id="ARBA00001957"/>
    </source>
</evidence>
<dbReference type="Gene3D" id="3.30.559.30">
    <property type="entry name" value="Nonribosomal peptide synthetase, condensation domain"/>
    <property type="match status" value="2"/>
</dbReference>
<reference evidence="7 8" key="1">
    <citation type="submission" date="2021-02" db="EMBL/GenBank/DDBJ databases">
        <title>Taxonomically Unique Crown Gall-Associated Xanthomonas Stains Have Deficiency in Virulence Repertories.</title>
        <authorList>
            <person name="Mafakheri H."/>
            <person name="Taghavi S.M."/>
            <person name="Dimkic I."/>
            <person name="Nemanja K."/>
            <person name="Osdaghi E."/>
        </authorList>
    </citation>
    <scope>NUCLEOTIDE SEQUENCE [LARGE SCALE GENOMIC DNA]</scope>
    <source>
        <strain evidence="7 8">FX4</strain>
    </source>
</reference>
<evidence type="ECO:0000256" key="5">
    <source>
        <dbReference type="SAM" id="MobiDB-lite"/>
    </source>
</evidence>
<gene>
    <name evidence="7" type="ORF">JR064_00015</name>
</gene>
<dbReference type="InterPro" id="IPR057737">
    <property type="entry name" value="Condensation_MtbB-like"/>
</dbReference>
<dbReference type="CDD" id="cd05930">
    <property type="entry name" value="A_NRPS"/>
    <property type="match status" value="1"/>
</dbReference>
<dbReference type="InterPro" id="IPR001242">
    <property type="entry name" value="Condensation_dom"/>
</dbReference>
<dbReference type="CDD" id="cd12114">
    <property type="entry name" value="A_NRPS_TlmIV_like"/>
    <property type="match status" value="1"/>
</dbReference>
<dbReference type="InterPro" id="IPR009081">
    <property type="entry name" value="PP-bd_ACP"/>
</dbReference>
<dbReference type="CDD" id="cd19535">
    <property type="entry name" value="Cyc_NRPS"/>
    <property type="match status" value="1"/>
</dbReference>
<sequence length="2592" mass="282506">MNTIEPQPALSAKQALMQEIERRRRVSRQAPHAIPALRAPDYPLSPAQRRLWFIDRMEGPNAVYNLSFCLGVAGELDDAVMAAAVRALGGRHELLRSVYSDVAGEPRQVVVPGLSPYFQAGVCTDGQIEEHAARERGHLFDIATESPLRVLVLRVGKQRSALVLTMHHIASDGWSLGVLIRDLFELYRSEREGIAPRLPELEIQYGDYARWQATGQDGDDEALAYWKAHMHGAPPVLALHSDRPRPARASYRGGLVPSRIDAATMAAVNSLAAESGTTAFVVLIAAFYVLLEQYSGQKDLVVGVPHANRRHRETANLIGFFANTLPLRAWVDTGASFADLLARTRDSVHALQEHSGASFERLVEELKPDRSLSYAPLFQVSFGYDTSQKPRGGEGEPEIELIQTQGEVAKYDLSVSLAPEAGGVAGYWEYSSDLFDPDTVRAMATSYAALLAALVAQPQRRIGQIDAHARNGDPMPTHWQGLSRISRTGHVVRAIRFQAARRPDAVAVRCGGRQLSYAALVARADLLAAELIDRDVGAEDRVALCLDQSEWLPVAMLAVVTAGAAYVPIDPRTPAQRRAAILADSGAKLLIGCGMVDDAENHNVPVLDATQPPPPVHLDASLPVLDEVDGHRLAYVVYTSGTTGTPKGVAVSHSNLANLCDWHQRAFDVDADARATQVAGVGFDAMAWEVWPYLCAGASVSLIERETAMHGAELASVLRDLRASHAFAPTPVAESLLRAMAHAPSLSTLLVGGDALAPLAALPPGLRVVNNYGPTETTVVATSGDVEAGPSPPPIGGPIDNATAYVVDDWLRPVPPGVVGELCVGGSGVARGYLGRPDQSAERFVPDPFAAQPGARMYRTGDLVRWRRDGSLDFIGRTDYQVKIRGYRIELAEIEQALAHHPGVEQAAVRMAGEGAAARLVGYVVPQSVQIPALRQTLAARLPDYMVPSQLLALERFALTHNGKIDRAALPVPEPSASGGGVAPANERERALAAIWSELLDIASISRDDSFFALGGHSLLAARMIDRARTQFGVAPGLKELWSAPTLKAFADRFDHTADGAPTALPRIVHDAAGRHDPFPLTDIQQAYWVGRSDAFEMGNVAAHAYAEFDLRGDFDPRAFEAAFNTLIRRHDMLRMVVADGRQRVLAEPGRYTLRFDDLSEWSPEQRAAQLLSVRESMSHHVFVPDRWPLFDVRVTRLSTDTHRLYWSFDGLLMDGYSQRILVAELATLMRDPQAPLPALETTFRDYVLGLEELRDGQRYRDAREYWIARLDELPRGPELPLAMDPAQIDKPHFERREWLMDSDRWRRLKRRAGEAGLTPSAVLLTAFAQVLANWSRAQRFVINLTTFNRLDLHADVPHMLGDFTSLTLLEIDCAAGPAFLDRARAVQGRLWSDLEHRYFSGVDVMRELRRRSDGEANMPVVFSSMLGIESGGPSASGDDVELAFAVSQTSQVWIDHQVSEREDGLHTAWDAVEKLFPADLLSDMFAAYRQLVERLADDDAGWNGAELVPMPQSQQRVRERVNATTTPWSQTLLHAGFRERCALAPEAIAVIQGEYQLSYAQLAQLARHYGRRLRAAGVAPNQLVGVVMRKCWQQVVAVLAILEAGGAYLPIDADLPSGRIAQLLIVGEAAITLVTEDFQPASDWPASTRSWVIDAAALSLPAEAALVPVQTLSDLAYVIFTSGSTGVPKGVVIDHRGAANTVEDINRRYRVTAEDRVLALSSLSFDLSVYDIFGLLAAGGAIVLPERGGERDPAHWSEAMRRHRVSLWNTVPALMQLLVDEHEQRGSALADSLRDVMLSGDWIPVTLPERIRALSLDVRVTSMGGATEASIWSIEYPIGEIDPQWRSIPYGTPLANQTYHVLHVDLRPCPDWVSGDLYIGGIGVALGYWKDPAKTAASFIDHPRTGERLYRTGDLGRYWPDGNIEFLGREDSQVKVQGYRIELGEIEAALARHPDVRECAVIALGEASRHRRLIAYYAPMVDPQFEKASFVLQRPGLRDCNADAVEIALVRCGDQGLMLAWPHAGMRPQTDALPPGFNLDDLGAWLGALGATSIPGEPLPKFYYPSSGSINPIQLYLEVGNNAVSGLDAGRYYFHPERHRLVRLPATGAASAPPRPGLRMHFVAALDALSSSYGAVAGGELCDVECGYMHEMLALRGLACNLSLEAQQGVPAGLESELALSPRHRVVLSLQARAAPAGAIARRQYLHALERQSYRTYAPRATCTASFLSMLRHADTASEGDLSIYVRVEDGALQDTAAGLYRYRDGMLEWCSAIGPRPSSRAGERRIDPNVGFALLFVGGEDAAGRLQAGSLGQRLMVAAPAHGIGLCPLGRLDRAWLPEAFDAQRHPIVHTLFGGAIEQAQTERWHLGDVPIRAQVAKIAARGVGLGARLRAALADELPAYMVPSVFVEIDALPLTGNGKVDRKALPAPAAAGNAEDVEDAGDHARPDSRTAELEAALSGIWSDVLDVADVARHDQFFDIGGDSLKIVQVQIRLRSLLKVEATLAELYRHATLADLARLLVARLPEAAAQRERDAEAQGESVVAQIARRRQWMLRVAAMSDEQVAQALALAHSDAGATIIHAAQEPAHVV</sequence>
<keyword evidence="2" id="KW-0596">Phosphopantetheine</keyword>
<dbReference type="InterPro" id="IPR006162">
    <property type="entry name" value="Ppantetheine_attach_site"/>
</dbReference>
<dbReference type="Gene3D" id="3.40.109.10">
    <property type="entry name" value="NADH Oxidase"/>
    <property type="match status" value="2"/>
</dbReference>
<dbReference type="PROSITE" id="PS50075">
    <property type="entry name" value="CARRIER"/>
    <property type="match status" value="2"/>
</dbReference>
<proteinExistence type="predicted"/>
<dbReference type="CDD" id="cd19531">
    <property type="entry name" value="LCL_NRPS-like"/>
    <property type="match status" value="1"/>
</dbReference>
<dbReference type="SUPFAM" id="SSF56801">
    <property type="entry name" value="Acetyl-CoA synthetase-like"/>
    <property type="match status" value="2"/>
</dbReference>
<dbReference type="Pfam" id="PF00668">
    <property type="entry name" value="Condensation"/>
    <property type="match status" value="2"/>
</dbReference>
<dbReference type="InterPro" id="IPR045851">
    <property type="entry name" value="AMP-bd_C_sf"/>
</dbReference>
<dbReference type="Proteomes" id="UP000695802">
    <property type="component" value="Unassembled WGS sequence"/>
</dbReference>
<evidence type="ECO:0000256" key="3">
    <source>
        <dbReference type="ARBA" id="ARBA00022553"/>
    </source>
</evidence>
<comment type="cofactor">
    <cofactor evidence="1">
        <name>pantetheine 4'-phosphate</name>
        <dbReference type="ChEBI" id="CHEBI:47942"/>
    </cofactor>
</comment>
<dbReference type="InterPro" id="IPR000873">
    <property type="entry name" value="AMP-dep_synth/lig_dom"/>
</dbReference>
<dbReference type="Gene3D" id="3.40.50.980">
    <property type="match status" value="2"/>
</dbReference>
<dbReference type="InterPro" id="IPR020806">
    <property type="entry name" value="PKS_PP-bd"/>
</dbReference>
<dbReference type="Pfam" id="PF00501">
    <property type="entry name" value="AMP-binding"/>
    <property type="match status" value="2"/>
</dbReference>
<accession>A0ABS3AWN6</accession>
<dbReference type="SUPFAM" id="SSF47336">
    <property type="entry name" value="ACP-like"/>
    <property type="match status" value="2"/>
</dbReference>
<dbReference type="InterPro" id="IPR036736">
    <property type="entry name" value="ACP-like_sf"/>
</dbReference>
<protein>
    <submittedName>
        <fullName evidence="7">Amino acid adenylation domain-containing protein</fullName>
    </submittedName>
</protein>
<keyword evidence="8" id="KW-1185">Reference proteome</keyword>
<dbReference type="Gene3D" id="3.40.50.12780">
    <property type="entry name" value="N-terminal domain of ligase-like"/>
    <property type="match status" value="1"/>
</dbReference>
<dbReference type="EMBL" id="JAFIWB010000001">
    <property type="protein sequence ID" value="MBN6100552.1"/>
    <property type="molecule type" value="Genomic_DNA"/>
</dbReference>
<dbReference type="SMART" id="SM00823">
    <property type="entry name" value="PKS_PP"/>
    <property type="match status" value="2"/>
</dbReference>
<dbReference type="Pfam" id="PF00550">
    <property type="entry name" value="PP-binding"/>
    <property type="match status" value="2"/>
</dbReference>
<organism evidence="7 8">
    <name type="scientific">Xanthomonas bonasiae</name>
    <dbReference type="NCBI Taxonomy" id="2810351"/>
    <lineage>
        <taxon>Bacteria</taxon>
        <taxon>Pseudomonadati</taxon>
        <taxon>Pseudomonadota</taxon>
        <taxon>Gammaproteobacteria</taxon>
        <taxon>Lysobacterales</taxon>
        <taxon>Lysobacteraceae</taxon>
        <taxon>Xanthomonas</taxon>
    </lineage>
</organism>
<dbReference type="InterPro" id="IPR010071">
    <property type="entry name" value="AA_adenyl_dom"/>
</dbReference>
<feature type="compositionally biased region" description="Basic and acidic residues" evidence="5">
    <location>
        <begin position="2443"/>
        <end position="2452"/>
    </location>
</feature>
<feature type="domain" description="Carrier" evidence="6">
    <location>
        <begin position="2451"/>
        <end position="2526"/>
    </location>
</feature>
<feature type="domain" description="Carrier" evidence="6">
    <location>
        <begin position="983"/>
        <end position="1058"/>
    </location>
</feature>
<dbReference type="RefSeq" id="WP_206228405.1">
    <property type="nucleotide sequence ID" value="NZ_JAFIWB010000001.1"/>
</dbReference>
<dbReference type="Gene3D" id="1.10.1200.10">
    <property type="entry name" value="ACP-like"/>
    <property type="match status" value="2"/>
</dbReference>
<dbReference type="Gene3D" id="3.30.559.10">
    <property type="entry name" value="Chloramphenicol acetyltransferase-like domain"/>
    <property type="match status" value="2"/>
</dbReference>